<evidence type="ECO:0000313" key="2">
    <source>
        <dbReference type="Proteomes" id="UP000308600"/>
    </source>
</evidence>
<keyword evidence="2" id="KW-1185">Reference proteome</keyword>
<sequence length="943" mass="100709">MTTIRTVDLAQLKQIKNTVIGNPSAKLQLSTDSSFIRALVESLKKPPDEIRIESAHVISSLSYGSDQALAALIQADAPQALLYALSQLAPSDRLPLRSALVRAFRTLAVSVADIVGPSQWGLRPYTSLIRAQAKGTLEILFHISSLDIFLPLLMNASATEMNHTSTQITISIAQLLGNAIRSHEQRAAVAEWLPPVERAKLGTSNRGWEKTSSLGLTSPSRMGGLVARCLTGLLKTKDTKLQEAALLALAALAKDHPILASALSRPPDKDSPSTLSLVISLSKSRSPDVQLASCLCAVHIFRASTSNHPSKNPTGSAALGYASTSDDTTVRTIINIVNRILTVPSTETIQCQTKACYILYYLAMDDATLCQAAFDRGCVEKLAIILQNITRPDIAARQWDEEDEPESISAFREACLTTMATLALSDNDIRRFIADSHPVSSTSHPATSATPNPSPQYLPLLHIFHLCLSHPHVGVRYGACQCVRALTRAVAVLRTSIVDCGIGMAIFGIVMGWGAKGVDYGSGTGTVNGKRVVPTAASGFEPDAGRSNKPSPGISGSGGRDAGKGRAYPHSPSYLGSSSELAYGFGDSASARAYDSRIAMIMAGGMGDAFGEEGEDRRVVNAALSAICNLVNDFSPLRPIFLQQGLVPRLVTFLNGAEPTLRQNALWTVKNLLRKSSLEIKRDVMDIIGWEYLLELLRDPDDNVREQAFNTVRNLAENEPGVDLIFKEMGGEQLLERIASALDSSEDDVLLQAAYTLANLSNGSDIHQALILTHPRLLPSLRKTLAESPRPDIRRPAMACIFELSRNIASPHHPSSSAGASSHDRDRNSKPATAGGSGRKEIIAAGFLPTLRRICEYTGPLHGSHLGGGGSSVLGGGPPSAGGSGNRGHAYGVQHTSSLGPHANHGITPNTGAVLRSLHLEEEVVAQARAALDRLEHGDLYHV</sequence>
<gene>
    <name evidence="1" type="ORF">BDN72DRAFT_851494</name>
</gene>
<accession>A0ACD3A002</accession>
<dbReference type="EMBL" id="ML209105">
    <property type="protein sequence ID" value="TFK59020.1"/>
    <property type="molecule type" value="Genomic_DNA"/>
</dbReference>
<reference evidence="1 2" key="1">
    <citation type="journal article" date="2019" name="Nat. Ecol. Evol.">
        <title>Megaphylogeny resolves global patterns of mushroom evolution.</title>
        <authorList>
            <person name="Varga T."/>
            <person name="Krizsan K."/>
            <person name="Foldi C."/>
            <person name="Dima B."/>
            <person name="Sanchez-Garcia M."/>
            <person name="Sanchez-Ramirez S."/>
            <person name="Szollosi G.J."/>
            <person name="Szarkandi J.G."/>
            <person name="Papp V."/>
            <person name="Albert L."/>
            <person name="Andreopoulos W."/>
            <person name="Angelini C."/>
            <person name="Antonin V."/>
            <person name="Barry K.W."/>
            <person name="Bougher N.L."/>
            <person name="Buchanan P."/>
            <person name="Buyck B."/>
            <person name="Bense V."/>
            <person name="Catcheside P."/>
            <person name="Chovatia M."/>
            <person name="Cooper J."/>
            <person name="Damon W."/>
            <person name="Desjardin D."/>
            <person name="Finy P."/>
            <person name="Geml J."/>
            <person name="Haridas S."/>
            <person name="Hughes K."/>
            <person name="Justo A."/>
            <person name="Karasinski D."/>
            <person name="Kautmanova I."/>
            <person name="Kiss B."/>
            <person name="Kocsube S."/>
            <person name="Kotiranta H."/>
            <person name="LaButti K.M."/>
            <person name="Lechner B.E."/>
            <person name="Liimatainen K."/>
            <person name="Lipzen A."/>
            <person name="Lukacs Z."/>
            <person name="Mihaltcheva S."/>
            <person name="Morgado L.N."/>
            <person name="Niskanen T."/>
            <person name="Noordeloos M.E."/>
            <person name="Ohm R.A."/>
            <person name="Ortiz-Santana B."/>
            <person name="Ovrebo C."/>
            <person name="Racz N."/>
            <person name="Riley R."/>
            <person name="Savchenko A."/>
            <person name="Shiryaev A."/>
            <person name="Soop K."/>
            <person name="Spirin V."/>
            <person name="Szebenyi C."/>
            <person name="Tomsovsky M."/>
            <person name="Tulloss R.E."/>
            <person name="Uehling J."/>
            <person name="Grigoriev I.V."/>
            <person name="Vagvolgyi C."/>
            <person name="Papp T."/>
            <person name="Martin F.M."/>
            <person name="Miettinen O."/>
            <person name="Hibbett D.S."/>
            <person name="Nagy L.G."/>
        </authorList>
    </citation>
    <scope>NUCLEOTIDE SEQUENCE [LARGE SCALE GENOMIC DNA]</scope>
    <source>
        <strain evidence="1 2">NL-1719</strain>
    </source>
</reference>
<proteinExistence type="predicted"/>
<evidence type="ECO:0000313" key="1">
    <source>
        <dbReference type="EMBL" id="TFK59020.1"/>
    </source>
</evidence>
<organism evidence="1 2">
    <name type="scientific">Pluteus cervinus</name>
    <dbReference type="NCBI Taxonomy" id="181527"/>
    <lineage>
        <taxon>Eukaryota</taxon>
        <taxon>Fungi</taxon>
        <taxon>Dikarya</taxon>
        <taxon>Basidiomycota</taxon>
        <taxon>Agaricomycotina</taxon>
        <taxon>Agaricomycetes</taxon>
        <taxon>Agaricomycetidae</taxon>
        <taxon>Agaricales</taxon>
        <taxon>Pluteineae</taxon>
        <taxon>Pluteaceae</taxon>
        <taxon>Pluteus</taxon>
    </lineage>
</organism>
<dbReference type="Proteomes" id="UP000308600">
    <property type="component" value="Unassembled WGS sequence"/>
</dbReference>
<name>A0ACD3A002_9AGAR</name>
<protein>
    <submittedName>
        <fullName evidence="1">ARM repeat-containing protein</fullName>
    </submittedName>
</protein>